<dbReference type="Gene3D" id="3.40.50.720">
    <property type="entry name" value="NAD(P)-binding Rossmann-like Domain"/>
    <property type="match status" value="1"/>
</dbReference>
<gene>
    <name evidence="3" type="ORF">SCMC78_61080</name>
</gene>
<protein>
    <submittedName>
        <fullName evidence="3">NAD(P)-binding domain-containing protein</fullName>
    </submittedName>
</protein>
<evidence type="ECO:0000259" key="2">
    <source>
        <dbReference type="Pfam" id="PF03807"/>
    </source>
</evidence>
<dbReference type="PANTHER" id="PTHR14239:SF10">
    <property type="entry name" value="REDUCTASE"/>
    <property type="match status" value="1"/>
</dbReference>
<dbReference type="InterPro" id="IPR028939">
    <property type="entry name" value="P5C_Rdtase_cat_N"/>
</dbReference>
<dbReference type="InterPro" id="IPR051267">
    <property type="entry name" value="STEAP_metalloreductase"/>
</dbReference>
<organism evidence="3">
    <name type="scientific">Streptomyces sp. CMC78</name>
    <dbReference type="NCBI Taxonomy" id="3231512"/>
    <lineage>
        <taxon>Bacteria</taxon>
        <taxon>Bacillati</taxon>
        <taxon>Actinomycetota</taxon>
        <taxon>Actinomycetes</taxon>
        <taxon>Kitasatosporales</taxon>
        <taxon>Streptomycetaceae</taxon>
        <taxon>Streptomyces</taxon>
    </lineage>
</organism>
<evidence type="ECO:0000313" key="3">
    <source>
        <dbReference type="EMBL" id="BFP56301.1"/>
    </source>
</evidence>
<dbReference type="RefSeq" id="WP_398693305.1">
    <property type="nucleotide sequence ID" value="NZ_AP035884.1"/>
</dbReference>
<dbReference type="PANTHER" id="PTHR14239">
    <property type="entry name" value="DUDULIN-RELATED"/>
    <property type="match status" value="1"/>
</dbReference>
<dbReference type="Pfam" id="PF03807">
    <property type="entry name" value="F420_oxidored"/>
    <property type="match status" value="1"/>
</dbReference>
<dbReference type="KEGG" id="stcm:SCMC78_61080"/>
<dbReference type="SUPFAM" id="SSF51735">
    <property type="entry name" value="NAD(P)-binding Rossmann-fold domains"/>
    <property type="match status" value="1"/>
</dbReference>
<keyword evidence="1" id="KW-0560">Oxidoreductase</keyword>
<sequence>MRIGIIGTGSMARALGGSWARAGHDVLLGGRSPDRTRLLAARTAARAGTPAEAAAHGDVTLLALPYDAVAGVLAALPPLRDRVLIDCTNAVGPGYTLTTGDGPGAARTIADATGARVVKAFNHLPAHLWSTPRPEGRGPTAVPLCGDDEAALALVAELVRDLGHRPLTVGGLDRAAYLETTTAFLIGLWHSGHDPRTLLPPLTAVRP</sequence>
<evidence type="ECO:0000256" key="1">
    <source>
        <dbReference type="ARBA" id="ARBA00023002"/>
    </source>
</evidence>
<dbReference type="GO" id="GO:0016491">
    <property type="term" value="F:oxidoreductase activity"/>
    <property type="evidence" value="ECO:0007669"/>
    <property type="project" value="UniProtKB-KW"/>
</dbReference>
<feature type="domain" description="Pyrroline-5-carboxylate reductase catalytic N-terminal" evidence="2">
    <location>
        <begin position="2"/>
        <end position="89"/>
    </location>
</feature>
<accession>A0AB33KM73</accession>
<reference evidence="3" key="1">
    <citation type="submission" date="2024-07" db="EMBL/GenBank/DDBJ databases">
        <title>Complete genome sequences of cellulolytic bacteria, Kitasatospora sp. CMC57 and Streptomyces sp. CMC78, isolated from Japanese agricultural soil.</title>
        <authorList>
            <person name="Hashimoto T."/>
            <person name="Ito M."/>
            <person name="Iwamoto M."/>
            <person name="Fukahori D."/>
            <person name="Shoda T."/>
            <person name="Sakoda M."/>
            <person name="Morohoshi T."/>
            <person name="Mitsuboshi M."/>
            <person name="Nishizawa T."/>
        </authorList>
    </citation>
    <scope>NUCLEOTIDE SEQUENCE</scope>
    <source>
        <strain evidence="3">CMC78</strain>
    </source>
</reference>
<dbReference type="AlphaFoldDB" id="A0AB33KM73"/>
<name>A0AB33KM73_9ACTN</name>
<dbReference type="InterPro" id="IPR036291">
    <property type="entry name" value="NAD(P)-bd_dom_sf"/>
</dbReference>
<dbReference type="EMBL" id="AP035884">
    <property type="protein sequence ID" value="BFP56301.1"/>
    <property type="molecule type" value="Genomic_DNA"/>
</dbReference>
<proteinExistence type="predicted"/>